<name>G0PFW5_CAEBE</name>
<dbReference type="Pfam" id="PF04435">
    <property type="entry name" value="SPK"/>
    <property type="match status" value="1"/>
</dbReference>
<accession>G0PFW5</accession>
<organism evidence="3">
    <name type="scientific">Caenorhabditis brenneri</name>
    <name type="common">Nematode worm</name>
    <dbReference type="NCBI Taxonomy" id="135651"/>
    <lineage>
        <taxon>Eukaryota</taxon>
        <taxon>Metazoa</taxon>
        <taxon>Ecdysozoa</taxon>
        <taxon>Nematoda</taxon>
        <taxon>Chromadorea</taxon>
        <taxon>Rhabditida</taxon>
        <taxon>Rhabditina</taxon>
        <taxon>Rhabditomorpha</taxon>
        <taxon>Rhabditoidea</taxon>
        <taxon>Rhabditidae</taxon>
        <taxon>Peloderinae</taxon>
        <taxon>Caenorhabditis</taxon>
    </lineage>
</organism>
<dbReference type="InterPro" id="IPR053315">
    <property type="entry name" value="Peptidase_C14A"/>
</dbReference>
<dbReference type="Proteomes" id="UP000008068">
    <property type="component" value="Unassembled WGS sequence"/>
</dbReference>
<sequence>MLPQRSLLRRSTKWEDALMTYVLDKVSNCNEIRCLTIFCNDFSAEYPDHAGKRGTINSRIRTLLRNIDHEKFDDTTLARIMFCLAQPLDGKLEAVRERLGNSGKLEMDEFFRITFYKNEYVLLKGTHRHKNQVDRFREERKRRSSPSLAEKYELQMEIESWEMGEREKIKEEVERRALGIVDPEIKFEIEEDNNSNIPSSSSSGVPSLHFPQEFKFGGIGAKRLRHVEEMDDNRSDSEAFYDYCTFLKSIHNYTIVLEDPGFVFLRSEIMEELEKPDTYGLSVPESKIAEAIDYGIKIVTKSIRPDDGRSLSTFRLHEFLRSLKHQLLNIGIQTDNEIVTNITSVIDKTDPDMVIPMIKIKFALENIFEKIRP</sequence>
<protein>
    <recommendedName>
        <fullName evidence="1">SPK domain-containing protein</fullName>
    </recommendedName>
</protein>
<evidence type="ECO:0000313" key="3">
    <source>
        <dbReference type="Proteomes" id="UP000008068"/>
    </source>
</evidence>
<keyword evidence="3" id="KW-1185">Reference proteome</keyword>
<gene>
    <name evidence="2" type="ORF">CAEBREN_24858</name>
</gene>
<dbReference type="EMBL" id="GL380387">
    <property type="protein sequence ID" value="EGT54615.1"/>
    <property type="molecule type" value="Genomic_DNA"/>
</dbReference>
<reference evidence="3" key="1">
    <citation type="submission" date="2011-07" db="EMBL/GenBank/DDBJ databases">
        <authorList>
            <consortium name="Caenorhabditis brenneri Sequencing and Analysis Consortium"/>
            <person name="Wilson R.K."/>
        </authorList>
    </citation>
    <scope>NUCLEOTIDE SEQUENCE [LARGE SCALE GENOMIC DNA]</scope>
    <source>
        <strain evidence="3">PB2801</strain>
    </source>
</reference>
<dbReference type="HOGENOM" id="CLU_742333_0_0_1"/>
<evidence type="ECO:0000259" key="1">
    <source>
        <dbReference type="Pfam" id="PF04435"/>
    </source>
</evidence>
<dbReference type="InterPro" id="IPR006570">
    <property type="entry name" value="SPK_dom"/>
</dbReference>
<proteinExistence type="predicted"/>
<feature type="domain" description="SPK" evidence="1">
    <location>
        <begin position="18"/>
        <end position="119"/>
    </location>
</feature>
<evidence type="ECO:0000313" key="2">
    <source>
        <dbReference type="EMBL" id="EGT54615.1"/>
    </source>
</evidence>
<dbReference type="PANTHER" id="PTHR23362">
    <property type="entry name" value="L-PLASTIN-RELATED"/>
    <property type="match status" value="1"/>
</dbReference>
<dbReference type="AlphaFoldDB" id="G0PFW5"/>
<dbReference type="InParanoid" id="G0PFW5"/>